<dbReference type="InterPro" id="IPR036465">
    <property type="entry name" value="vWFA_dom_sf"/>
</dbReference>
<sequence length="528" mass="59644">MNALQAMKMQLNVAHTENGDLAYKSTGSACLDFFSLCGGMRNNLEDLDVLFAKAYAENPIVAIKILFYMRNIRGGLGERNSFRVLLKELAKFYPEMAKQIVYAVPEYGRWDDLLVLLDTSVKDDAIALIKAQIEKDKEAMEKGREVSLLGKWLPSINTSSKESVARAKIIMAALGMKAVEYRKLCSALRKEIKILEDNLRRKDYTFDYSKQPSQAMLRYKKAFMRNDEERYKSFLNKVVEQAEKLARGEEIPEEERVKLNTKTLYPYQIVAPFMNGWFGARCLPDEKALPLEASWKALDRGSFDSKTIVVRDGSGSMYGSGDFAAINIATSLALLFAEQLDSAYKNSFITFSSEPRLIQVPENADTLQKKLNFISKFNDCSNTDIGKVYRLILDVAKSGNVPKEEMIERILIISDMEFDCCSSKESTFEFYKKEFEAAGYELPELVFWNVMARDTHLPVTMNEKGVKLISGASANIFADVVSGDLKVVTPYEFMLKTLEPYAEFDKLVALAIKGATSNFGRDSIYCTL</sequence>
<dbReference type="Pfam" id="PF11443">
    <property type="entry name" value="DUF2828"/>
    <property type="match status" value="2"/>
</dbReference>
<evidence type="ECO:0008006" key="5">
    <source>
        <dbReference type="Google" id="ProtNLM"/>
    </source>
</evidence>
<name>A0A7W8GAD4_9SPIR</name>
<dbReference type="RefSeq" id="WP_184660403.1">
    <property type="nucleotide sequence ID" value="NZ_CP031518.1"/>
</dbReference>
<protein>
    <recommendedName>
        <fullName evidence="5">DUF2828 family protein</fullName>
    </recommendedName>
</protein>
<dbReference type="SUPFAM" id="SSF53300">
    <property type="entry name" value="vWA-like"/>
    <property type="match status" value="1"/>
</dbReference>
<comment type="caution">
    <text evidence="3">The sequence shown here is derived from an EMBL/GenBank/DDBJ whole genome shotgun (WGS) entry which is preliminary data.</text>
</comment>
<dbReference type="PANTHER" id="PTHR31373:SF27">
    <property type="entry name" value="TROVE DOMAIN-CONTAINING PROTEIN"/>
    <property type="match status" value="1"/>
</dbReference>
<evidence type="ECO:0000313" key="3">
    <source>
        <dbReference type="EMBL" id="MBB5226808.1"/>
    </source>
</evidence>
<evidence type="ECO:0000259" key="1">
    <source>
        <dbReference type="Pfam" id="PF11443"/>
    </source>
</evidence>
<organism evidence="3 4">
    <name type="scientific">Treponema ruminis</name>
    <dbReference type="NCBI Taxonomy" id="744515"/>
    <lineage>
        <taxon>Bacteria</taxon>
        <taxon>Pseudomonadati</taxon>
        <taxon>Spirochaetota</taxon>
        <taxon>Spirochaetia</taxon>
        <taxon>Spirochaetales</taxon>
        <taxon>Treponemataceae</taxon>
        <taxon>Treponema</taxon>
    </lineage>
</organism>
<dbReference type="AlphaFoldDB" id="A0A7W8GAD4"/>
<keyword evidence="4" id="KW-1185">Reference proteome</keyword>
<dbReference type="Pfam" id="PF25043">
    <property type="entry name" value="DUF7788"/>
    <property type="match status" value="1"/>
</dbReference>
<proteinExistence type="predicted"/>
<reference evidence="3 4" key="1">
    <citation type="submission" date="2020-08" db="EMBL/GenBank/DDBJ databases">
        <title>Genomic Encyclopedia of Type Strains, Phase IV (KMG-IV): sequencing the most valuable type-strain genomes for metagenomic binning, comparative biology and taxonomic classification.</title>
        <authorList>
            <person name="Goeker M."/>
        </authorList>
    </citation>
    <scope>NUCLEOTIDE SEQUENCE [LARGE SCALE GENOMIC DNA]</scope>
    <source>
        <strain evidence="3 4">DSM 103462</strain>
    </source>
</reference>
<dbReference type="CDD" id="cd00198">
    <property type="entry name" value="vWFA"/>
    <property type="match status" value="1"/>
</dbReference>
<dbReference type="PIRSF" id="PIRSF015417">
    <property type="entry name" value="T31B5_30_vWA"/>
    <property type="match status" value="1"/>
</dbReference>
<feature type="domain" description="DUF2828" evidence="1">
    <location>
        <begin position="16"/>
        <end position="125"/>
    </location>
</feature>
<evidence type="ECO:0000259" key="2">
    <source>
        <dbReference type="Pfam" id="PF25043"/>
    </source>
</evidence>
<accession>A0A7W8GAD4</accession>
<dbReference type="EMBL" id="JACHFQ010000006">
    <property type="protein sequence ID" value="MBB5226808.1"/>
    <property type="molecule type" value="Genomic_DNA"/>
</dbReference>
<feature type="domain" description="DUF7788" evidence="2">
    <location>
        <begin position="307"/>
        <end position="477"/>
    </location>
</feature>
<dbReference type="InterPro" id="IPR011205">
    <property type="entry name" value="UCP015417_vWA"/>
</dbReference>
<dbReference type="PANTHER" id="PTHR31373">
    <property type="entry name" value="OS06G0652100 PROTEIN"/>
    <property type="match status" value="1"/>
</dbReference>
<evidence type="ECO:0000313" key="4">
    <source>
        <dbReference type="Proteomes" id="UP000518887"/>
    </source>
</evidence>
<dbReference type="Gene3D" id="3.40.50.410">
    <property type="entry name" value="von Willebrand factor, type A domain"/>
    <property type="match status" value="1"/>
</dbReference>
<dbReference type="InterPro" id="IPR056690">
    <property type="entry name" value="DUF7788"/>
</dbReference>
<dbReference type="InterPro" id="IPR058580">
    <property type="entry name" value="DUF2828"/>
</dbReference>
<feature type="domain" description="DUF2828" evidence="1">
    <location>
        <begin position="132"/>
        <end position="253"/>
    </location>
</feature>
<gene>
    <name evidence="3" type="ORF">HNP76_002189</name>
</gene>
<dbReference type="Proteomes" id="UP000518887">
    <property type="component" value="Unassembled WGS sequence"/>
</dbReference>